<feature type="transmembrane region" description="Helical" evidence="2">
    <location>
        <begin position="31"/>
        <end position="55"/>
    </location>
</feature>
<evidence type="ECO:0000256" key="1">
    <source>
        <dbReference type="SAM" id="MobiDB-lite"/>
    </source>
</evidence>
<organism evidence="3 4">
    <name type="scientific">Sphagnurus paluster</name>
    <dbReference type="NCBI Taxonomy" id="117069"/>
    <lineage>
        <taxon>Eukaryota</taxon>
        <taxon>Fungi</taxon>
        <taxon>Dikarya</taxon>
        <taxon>Basidiomycota</taxon>
        <taxon>Agaricomycotina</taxon>
        <taxon>Agaricomycetes</taxon>
        <taxon>Agaricomycetidae</taxon>
        <taxon>Agaricales</taxon>
        <taxon>Tricholomatineae</taxon>
        <taxon>Lyophyllaceae</taxon>
        <taxon>Sphagnurus</taxon>
    </lineage>
</organism>
<reference evidence="3" key="2">
    <citation type="submission" date="2021-10" db="EMBL/GenBank/DDBJ databases">
        <title>Phylogenomics reveals ancestral predisposition of the termite-cultivated fungus Termitomyces towards a domesticated lifestyle.</title>
        <authorList>
            <person name="Auxier B."/>
            <person name="Grum-Grzhimaylo A."/>
            <person name="Cardenas M.E."/>
            <person name="Lodge J.D."/>
            <person name="Laessoe T."/>
            <person name="Pedersen O."/>
            <person name="Smith M.E."/>
            <person name="Kuyper T.W."/>
            <person name="Franco-Molano E.A."/>
            <person name="Baroni T.J."/>
            <person name="Aanen D.K."/>
        </authorList>
    </citation>
    <scope>NUCLEOTIDE SEQUENCE</scope>
    <source>
        <strain evidence="3">D49</strain>
    </source>
</reference>
<feature type="compositionally biased region" description="Low complexity" evidence="1">
    <location>
        <begin position="200"/>
        <end position="211"/>
    </location>
</feature>
<evidence type="ECO:0000313" key="3">
    <source>
        <dbReference type="EMBL" id="KAG5634889.1"/>
    </source>
</evidence>
<evidence type="ECO:0000256" key="2">
    <source>
        <dbReference type="SAM" id="Phobius"/>
    </source>
</evidence>
<comment type="caution">
    <text evidence="3">The sequence shown here is derived from an EMBL/GenBank/DDBJ whole genome shotgun (WGS) entry which is preliminary data.</text>
</comment>
<protein>
    <recommendedName>
        <fullName evidence="5">Transmembrane protein</fullName>
    </recommendedName>
</protein>
<dbReference type="AlphaFoldDB" id="A0A9P7K380"/>
<name>A0A9P7K380_9AGAR</name>
<accession>A0A9P7K380</accession>
<dbReference type="OrthoDB" id="3197626at2759"/>
<dbReference type="Proteomes" id="UP000717328">
    <property type="component" value="Unassembled WGS sequence"/>
</dbReference>
<gene>
    <name evidence="3" type="ORF">H0H81_000406</name>
</gene>
<evidence type="ECO:0008006" key="5">
    <source>
        <dbReference type="Google" id="ProtNLM"/>
    </source>
</evidence>
<keyword evidence="2" id="KW-1133">Transmembrane helix</keyword>
<feature type="transmembrane region" description="Helical" evidence="2">
    <location>
        <begin position="118"/>
        <end position="139"/>
    </location>
</feature>
<feature type="region of interest" description="Disordered" evidence="1">
    <location>
        <begin position="175"/>
        <end position="211"/>
    </location>
</feature>
<keyword evidence="2" id="KW-0812">Transmembrane</keyword>
<sequence>MAVNLNAISEIPCQEVTWISKGTHALPNRQFALCLWDCVVADAVGTCCSSLILILRTRAVWHRDLKVTLLLGILFLGQIALWIQTMAFDLIILLLCAYRLGTSRRSSTLAHVLWRDGIGYFCAAFGANLVQTVMASLGLNPVMNIMALPFALVVSVIAATTVFRNVFTAYDAFSSDTSGQGGLSSSGAHTGPLYNINRPTTGSQRVTTTSTRNMTNEIPLNHYKSTHDVGQISIHRVVELDVENNIQTKSQGLDSEHRLSNEKARGL</sequence>
<proteinExistence type="predicted"/>
<feature type="transmembrane region" description="Helical" evidence="2">
    <location>
        <begin position="67"/>
        <end position="97"/>
    </location>
</feature>
<feature type="transmembrane region" description="Helical" evidence="2">
    <location>
        <begin position="145"/>
        <end position="167"/>
    </location>
</feature>
<reference evidence="3" key="1">
    <citation type="submission" date="2021-02" db="EMBL/GenBank/DDBJ databases">
        <authorList>
            <person name="Nieuwenhuis M."/>
            <person name="Van De Peppel L.J.J."/>
        </authorList>
    </citation>
    <scope>NUCLEOTIDE SEQUENCE</scope>
    <source>
        <strain evidence="3">D49</strain>
    </source>
</reference>
<keyword evidence="2" id="KW-0472">Membrane</keyword>
<evidence type="ECO:0000313" key="4">
    <source>
        <dbReference type="Proteomes" id="UP000717328"/>
    </source>
</evidence>
<dbReference type="EMBL" id="JABCKI010006241">
    <property type="protein sequence ID" value="KAG5634889.1"/>
    <property type="molecule type" value="Genomic_DNA"/>
</dbReference>
<keyword evidence="4" id="KW-1185">Reference proteome</keyword>